<dbReference type="SUPFAM" id="SSF56349">
    <property type="entry name" value="DNA breaking-rejoining enzymes"/>
    <property type="match status" value="1"/>
</dbReference>
<feature type="domain" description="Tyr recombinase" evidence="4">
    <location>
        <begin position="318"/>
        <end position="494"/>
    </location>
</feature>
<keyword evidence="2" id="KW-0238">DNA-binding</keyword>
<dbReference type="PANTHER" id="PTHR30349:SF41">
    <property type="entry name" value="INTEGRASE_RECOMBINASE PROTEIN MJ0367-RELATED"/>
    <property type="match status" value="1"/>
</dbReference>
<keyword evidence="6" id="KW-1185">Reference proteome</keyword>
<protein>
    <submittedName>
        <fullName evidence="5">Tyrosine-type recombinase/integrase</fullName>
    </submittedName>
</protein>
<dbReference type="Gene3D" id="1.10.443.10">
    <property type="entry name" value="Intergrase catalytic core"/>
    <property type="match status" value="1"/>
</dbReference>
<dbReference type="InterPro" id="IPR002104">
    <property type="entry name" value="Integrase_catalytic"/>
</dbReference>
<dbReference type="PROSITE" id="PS51898">
    <property type="entry name" value="TYR_RECOMBINASE"/>
    <property type="match status" value="1"/>
</dbReference>
<dbReference type="PANTHER" id="PTHR30349">
    <property type="entry name" value="PHAGE INTEGRASE-RELATED"/>
    <property type="match status" value="1"/>
</dbReference>
<accession>A0ABW3SCT4</accession>
<dbReference type="RefSeq" id="WP_240269549.1">
    <property type="nucleotide sequence ID" value="NZ_JAKSXN010000027.1"/>
</dbReference>
<sequence>MDSDQEVRDLFKSNHWKQNAKTISPNASYANSTSQECLESTPTGNHDIKSLSWKKVLLFLNTMYAFRWPEEDKSNVSLGSHGLNEWLYKTQVQNRIFAPTVLDYLNKKYSLKSTSFFSLIQYALELIDFYKTRYGLDARFIQDKELANKDALINFIEHSSCDIVQRNMLLAIGRKLISIEFDLKKPINDSSTEKRMQDINHPAITTHIKELLRSGVKEKTVNSKYKMSYSLFLNWLNKTYVQFQNTSCNELPLSLLTEEHLLEFKQYLLRLEKKGVHIKQTVSNCFYDIRFLLANLYKMGWLAKDITLDVTGIPYERYYYRELPTDDELHRFSQTIQVYSDHPILELAAFGLMLCLGLRIHEVANIRFKDVNIENRTLSVFGKNEKSAILPLPDPLLKYFQQLIANKGQDAHVFGDNNQSTIRSLRALYKLYAFVAGWNYPGGPHLLRHTFISRLSEHSDCPPQLLMYLARHERPENTARYVHRNHKQLQNAINKIKF</sequence>
<evidence type="ECO:0000259" key="4">
    <source>
        <dbReference type="PROSITE" id="PS51898"/>
    </source>
</evidence>
<organism evidence="5 6">
    <name type="scientific">Paenibacillus timonensis</name>
    <dbReference type="NCBI Taxonomy" id="225915"/>
    <lineage>
        <taxon>Bacteria</taxon>
        <taxon>Bacillati</taxon>
        <taxon>Bacillota</taxon>
        <taxon>Bacilli</taxon>
        <taxon>Bacillales</taxon>
        <taxon>Paenibacillaceae</taxon>
        <taxon>Paenibacillus</taxon>
    </lineage>
</organism>
<dbReference type="EMBL" id="JBHTKZ010000024">
    <property type="protein sequence ID" value="MFD1182358.1"/>
    <property type="molecule type" value="Genomic_DNA"/>
</dbReference>
<keyword evidence="3" id="KW-0233">DNA recombination</keyword>
<dbReference type="Pfam" id="PF00589">
    <property type="entry name" value="Phage_integrase"/>
    <property type="match status" value="1"/>
</dbReference>
<gene>
    <name evidence="5" type="ORF">ACFQ2Z_13410</name>
</gene>
<evidence type="ECO:0000313" key="6">
    <source>
        <dbReference type="Proteomes" id="UP001597211"/>
    </source>
</evidence>
<proteinExistence type="inferred from homology"/>
<evidence type="ECO:0000256" key="2">
    <source>
        <dbReference type="ARBA" id="ARBA00023125"/>
    </source>
</evidence>
<evidence type="ECO:0000256" key="3">
    <source>
        <dbReference type="ARBA" id="ARBA00023172"/>
    </source>
</evidence>
<evidence type="ECO:0000256" key="1">
    <source>
        <dbReference type="ARBA" id="ARBA00008857"/>
    </source>
</evidence>
<evidence type="ECO:0000313" key="5">
    <source>
        <dbReference type="EMBL" id="MFD1182358.1"/>
    </source>
</evidence>
<dbReference type="CDD" id="cd00397">
    <property type="entry name" value="DNA_BRE_C"/>
    <property type="match status" value="1"/>
</dbReference>
<dbReference type="InterPro" id="IPR013762">
    <property type="entry name" value="Integrase-like_cat_sf"/>
</dbReference>
<dbReference type="InterPro" id="IPR011010">
    <property type="entry name" value="DNA_brk_join_enz"/>
</dbReference>
<reference evidence="6" key="1">
    <citation type="journal article" date="2019" name="Int. J. Syst. Evol. Microbiol.">
        <title>The Global Catalogue of Microorganisms (GCM) 10K type strain sequencing project: providing services to taxonomists for standard genome sequencing and annotation.</title>
        <authorList>
            <consortium name="The Broad Institute Genomics Platform"/>
            <consortium name="The Broad Institute Genome Sequencing Center for Infectious Disease"/>
            <person name="Wu L."/>
            <person name="Ma J."/>
        </authorList>
    </citation>
    <scope>NUCLEOTIDE SEQUENCE [LARGE SCALE GENOMIC DNA]</scope>
    <source>
        <strain evidence="6">CCUG 48216</strain>
    </source>
</reference>
<name>A0ABW3SCT4_9BACL</name>
<comment type="similarity">
    <text evidence="1">Belongs to the 'phage' integrase family.</text>
</comment>
<dbReference type="Proteomes" id="UP001597211">
    <property type="component" value="Unassembled WGS sequence"/>
</dbReference>
<comment type="caution">
    <text evidence="5">The sequence shown here is derived from an EMBL/GenBank/DDBJ whole genome shotgun (WGS) entry which is preliminary data.</text>
</comment>
<dbReference type="InterPro" id="IPR050090">
    <property type="entry name" value="Tyrosine_recombinase_XerCD"/>
</dbReference>